<evidence type="ECO:0000256" key="4">
    <source>
        <dbReference type="RuleBase" id="RU362119"/>
    </source>
</evidence>
<gene>
    <name evidence="7" type="ORF">H8707_12455</name>
</gene>
<protein>
    <submittedName>
        <fullName evidence="7">5'-nucleotidase C-terminal domain-containing protein</fullName>
    </submittedName>
</protein>
<dbReference type="GO" id="GO:0016787">
    <property type="term" value="F:hydrolase activity"/>
    <property type="evidence" value="ECO:0007669"/>
    <property type="project" value="UniProtKB-KW"/>
</dbReference>
<dbReference type="GO" id="GO:0005576">
    <property type="term" value="C:extracellular region"/>
    <property type="evidence" value="ECO:0007669"/>
    <property type="project" value="UniProtKB-SubCell"/>
</dbReference>
<dbReference type="EMBL" id="JACRTG010000029">
    <property type="protein sequence ID" value="MBC8589026.1"/>
    <property type="molecule type" value="Genomic_DNA"/>
</dbReference>
<dbReference type="PRINTS" id="PR01607">
    <property type="entry name" value="APYRASEFAMLY"/>
</dbReference>
<feature type="compositionally biased region" description="Pro residues" evidence="5">
    <location>
        <begin position="517"/>
        <end position="544"/>
    </location>
</feature>
<dbReference type="SUPFAM" id="SSF54106">
    <property type="entry name" value="LysM domain"/>
    <property type="match status" value="1"/>
</dbReference>
<dbReference type="InterPro" id="IPR018392">
    <property type="entry name" value="LysM"/>
</dbReference>
<evidence type="ECO:0000256" key="2">
    <source>
        <dbReference type="ARBA" id="ARBA00022525"/>
    </source>
</evidence>
<keyword evidence="8" id="KW-1185">Reference proteome</keyword>
<evidence type="ECO:0000256" key="3">
    <source>
        <dbReference type="ARBA" id="ARBA00022729"/>
    </source>
</evidence>
<comment type="subcellular location">
    <subcellularLocation>
        <location evidence="1">Secreted</location>
    </subcellularLocation>
</comment>
<dbReference type="InterPro" id="IPR036779">
    <property type="entry name" value="LysM_dom_sf"/>
</dbReference>
<sequence length="596" mass="64991">MNLRNKRFISVILSFVLVLGIMIVPSSVFAAETQKLTIVHVNDVHGRLKFDEGQKEIGFGRLKTKVDELKEDNPNVLLLNAGDTFHGVVDVNLTEGKAMVDLMNEVGFDAMVPGNHDFNYGYKRLLELKDLAKFPIVGANILKDKDNKSDFEPYTIKEMENGLKVGIFGLTTEETKFKSHPDNTEGINFGKPVEIAKDVVKKLQEEKVDVIVALVHLGNEGTTLTTSKEIAENVKGIDLIVDGHSHEIENEVIGDALLVQTGNYTNNIGVVNIEVEDGKILNKEAKLISFDEAKDIVPDPKIEEEIGKIAELNAPKLAEVVGKSKVDLDGERANARTGETNLGNLITDAMRKSTGADIAFTNGGGIRASIPAGDITFGNIITSFPFTNTLAVIEVTGEELTKALEHGVDLYPEQAGHFPHVSGMTYRFDAGKPVGERIVEVLVDGKPLELDKTYKLVTNDFMAAGGDDYTMFEGKTFIAEGGLLSDVLIDYVKELGEVAPTVEGRIVAIPAEVEAPAPEPVPTPEPVPAPEPTPEPIPEPKPEPVPVPEVRKYVVKAGDVLWKIARSFDTTWEKLAEFNSLKNPHLIFPGQVILVP</sequence>
<dbReference type="Gene3D" id="3.90.780.10">
    <property type="entry name" value="5'-Nucleotidase, C-terminal domain"/>
    <property type="match status" value="1"/>
</dbReference>
<dbReference type="Pfam" id="PF00149">
    <property type="entry name" value="Metallophos"/>
    <property type="match status" value="1"/>
</dbReference>
<dbReference type="InterPro" id="IPR008334">
    <property type="entry name" value="5'-Nucleotdase_C"/>
</dbReference>
<accession>A0A926EWS6</accession>
<dbReference type="Proteomes" id="UP000601171">
    <property type="component" value="Unassembled WGS sequence"/>
</dbReference>
<dbReference type="PANTHER" id="PTHR11575">
    <property type="entry name" value="5'-NUCLEOTIDASE-RELATED"/>
    <property type="match status" value="1"/>
</dbReference>
<dbReference type="InterPro" id="IPR004843">
    <property type="entry name" value="Calcineurin-like_PHP"/>
</dbReference>
<dbReference type="CDD" id="cd00118">
    <property type="entry name" value="LysM"/>
    <property type="match status" value="1"/>
</dbReference>
<dbReference type="PANTHER" id="PTHR11575:SF24">
    <property type="entry name" value="5'-NUCLEOTIDASE"/>
    <property type="match status" value="1"/>
</dbReference>
<proteinExistence type="inferred from homology"/>
<dbReference type="SUPFAM" id="SSF56300">
    <property type="entry name" value="Metallo-dependent phosphatases"/>
    <property type="match status" value="1"/>
</dbReference>
<dbReference type="GO" id="GO:0000166">
    <property type="term" value="F:nucleotide binding"/>
    <property type="evidence" value="ECO:0007669"/>
    <property type="project" value="UniProtKB-KW"/>
</dbReference>
<comment type="caution">
    <text evidence="7">The sequence shown here is derived from an EMBL/GenBank/DDBJ whole genome shotgun (WGS) entry which is preliminary data.</text>
</comment>
<comment type="similarity">
    <text evidence="4">Belongs to the 5'-nucleotidase family.</text>
</comment>
<feature type="domain" description="LysM" evidence="6">
    <location>
        <begin position="551"/>
        <end position="595"/>
    </location>
</feature>
<dbReference type="SUPFAM" id="SSF55816">
    <property type="entry name" value="5'-nucleotidase (syn. UDP-sugar hydrolase), C-terminal domain"/>
    <property type="match status" value="1"/>
</dbReference>
<dbReference type="InterPro" id="IPR029052">
    <property type="entry name" value="Metallo-depent_PP-like"/>
</dbReference>
<keyword evidence="4" id="KW-0378">Hydrolase</keyword>
<name>A0A926EWS6_9FIRM</name>
<evidence type="ECO:0000313" key="7">
    <source>
        <dbReference type="EMBL" id="MBC8589026.1"/>
    </source>
</evidence>
<dbReference type="Gene3D" id="3.60.21.10">
    <property type="match status" value="1"/>
</dbReference>
<dbReference type="AlphaFoldDB" id="A0A926EWS6"/>
<dbReference type="InterPro" id="IPR036907">
    <property type="entry name" value="5'-Nucleotdase_C_sf"/>
</dbReference>
<dbReference type="Gene3D" id="3.10.350.10">
    <property type="entry name" value="LysM domain"/>
    <property type="match status" value="1"/>
</dbReference>
<dbReference type="Pfam" id="PF02872">
    <property type="entry name" value="5_nucleotid_C"/>
    <property type="match status" value="1"/>
</dbReference>
<dbReference type="FunFam" id="3.90.780.10:FF:000004">
    <property type="entry name" value="UDP-sugar hydrolase, putative"/>
    <property type="match status" value="1"/>
</dbReference>
<dbReference type="RefSeq" id="WP_262430488.1">
    <property type="nucleotide sequence ID" value="NZ_JACRTG010000029.1"/>
</dbReference>
<evidence type="ECO:0000256" key="1">
    <source>
        <dbReference type="ARBA" id="ARBA00004613"/>
    </source>
</evidence>
<keyword evidence="3" id="KW-0732">Signal</keyword>
<keyword evidence="2" id="KW-0964">Secreted</keyword>
<evidence type="ECO:0000256" key="5">
    <source>
        <dbReference type="SAM" id="MobiDB-lite"/>
    </source>
</evidence>
<dbReference type="CDD" id="cd00845">
    <property type="entry name" value="MPP_UshA_N_like"/>
    <property type="match status" value="1"/>
</dbReference>
<reference evidence="7" key="1">
    <citation type="submission" date="2020-08" db="EMBL/GenBank/DDBJ databases">
        <title>Genome public.</title>
        <authorList>
            <person name="Liu C."/>
            <person name="Sun Q."/>
        </authorList>
    </citation>
    <scope>NUCLEOTIDE SEQUENCE</scope>
    <source>
        <strain evidence="7">BX21</strain>
    </source>
</reference>
<organism evidence="7 8">
    <name type="scientific">Paratissierella segnis</name>
    <dbReference type="NCBI Taxonomy" id="2763679"/>
    <lineage>
        <taxon>Bacteria</taxon>
        <taxon>Bacillati</taxon>
        <taxon>Bacillota</taxon>
        <taxon>Tissierellia</taxon>
        <taxon>Tissierellales</taxon>
        <taxon>Tissierellaceae</taxon>
        <taxon>Paratissierella</taxon>
    </lineage>
</organism>
<keyword evidence="4" id="KW-0547">Nucleotide-binding</keyword>
<evidence type="ECO:0000313" key="8">
    <source>
        <dbReference type="Proteomes" id="UP000601171"/>
    </source>
</evidence>
<dbReference type="GO" id="GO:0009166">
    <property type="term" value="P:nucleotide catabolic process"/>
    <property type="evidence" value="ECO:0007669"/>
    <property type="project" value="InterPro"/>
</dbReference>
<dbReference type="Pfam" id="PF01476">
    <property type="entry name" value="LysM"/>
    <property type="match status" value="1"/>
</dbReference>
<dbReference type="SMART" id="SM00257">
    <property type="entry name" value="LysM"/>
    <property type="match status" value="1"/>
</dbReference>
<feature type="region of interest" description="Disordered" evidence="5">
    <location>
        <begin position="516"/>
        <end position="544"/>
    </location>
</feature>
<dbReference type="PROSITE" id="PS51782">
    <property type="entry name" value="LYSM"/>
    <property type="match status" value="1"/>
</dbReference>
<dbReference type="InterPro" id="IPR006179">
    <property type="entry name" value="5_nucleotidase/apyrase"/>
</dbReference>
<evidence type="ECO:0000259" key="6">
    <source>
        <dbReference type="PROSITE" id="PS51782"/>
    </source>
</evidence>